<protein>
    <recommendedName>
        <fullName evidence="3">Fucose-specific lectin</fullName>
    </recommendedName>
</protein>
<evidence type="ECO:0008006" key="3">
    <source>
        <dbReference type="Google" id="ProtNLM"/>
    </source>
</evidence>
<dbReference type="EMBL" id="JAUTXT010000073">
    <property type="protein sequence ID" value="KAK3669747.1"/>
    <property type="molecule type" value="Genomic_DNA"/>
</dbReference>
<evidence type="ECO:0000313" key="1">
    <source>
        <dbReference type="EMBL" id="KAK3669747.1"/>
    </source>
</evidence>
<gene>
    <name evidence="1" type="ORF">LTR78_010375</name>
</gene>
<evidence type="ECO:0000313" key="2">
    <source>
        <dbReference type="Proteomes" id="UP001274830"/>
    </source>
</evidence>
<proteinExistence type="predicted"/>
<dbReference type="AlphaFoldDB" id="A0AAE0TQ69"/>
<dbReference type="Proteomes" id="UP001274830">
    <property type="component" value="Unassembled WGS sequence"/>
</dbReference>
<keyword evidence="2" id="KW-1185">Reference proteome</keyword>
<reference evidence="1" key="1">
    <citation type="submission" date="2023-07" db="EMBL/GenBank/DDBJ databases">
        <title>Black Yeasts Isolated from many extreme environments.</title>
        <authorList>
            <person name="Coleine C."/>
            <person name="Stajich J.E."/>
            <person name="Selbmann L."/>
        </authorList>
    </citation>
    <scope>NUCLEOTIDE SEQUENCE</scope>
    <source>
        <strain evidence="1">CCFEE 5485</strain>
    </source>
</reference>
<accession>A0AAE0TQ69</accession>
<sequence length="335" mass="36221">MDQTGLALLSPAGGSTLYSYYVDIDGAVLENQWENELWLTSGHNISNTHVVTNDVASNSPLTAISYTMNSTTVRQLFFFDGIGLVTTVNTTSGSNWSEPYHVLPNATSLPNTLALAAIADTQDIGLNGIRLYYGKRGTHFDVFAADLSGSTSGVIQELGVDFLEQTGLPFWHTMTLFPQSDPSTGVACVLVNTTNHVYMRNLSTSVLQQWQRDYTNPDMASWQSRATTPPNEGIVKGADIAATTDSVSTDYIFYQNINNQTVRALYYGENITDFVSDLDLLNVASLGYKLSATWSLGSSLGAVALTQNSTNPTELLYALITRNGQAEGGTSYTGP</sequence>
<comment type="caution">
    <text evidence="1">The sequence shown here is derived from an EMBL/GenBank/DDBJ whole genome shotgun (WGS) entry which is preliminary data.</text>
</comment>
<organism evidence="1 2">
    <name type="scientific">Recurvomyces mirabilis</name>
    <dbReference type="NCBI Taxonomy" id="574656"/>
    <lineage>
        <taxon>Eukaryota</taxon>
        <taxon>Fungi</taxon>
        <taxon>Dikarya</taxon>
        <taxon>Ascomycota</taxon>
        <taxon>Pezizomycotina</taxon>
        <taxon>Dothideomycetes</taxon>
        <taxon>Dothideomycetidae</taxon>
        <taxon>Mycosphaerellales</taxon>
        <taxon>Teratosphaeriaceae</taxon>
        <taxon>Recurvomyces</taxon>
    </lineage>
</organism>
<name>A0AAE0TQ69_9PEZI</name>
<dbReference type="Gene3D" id="2.120.10.70">
    <property type="entry name" value="Fucose-specific lectin"/>
    <property type="match status" value="1"/>
</dbReference>
<dbReference type="SUPFAM" id="SSF89372">
    <property type="entry name" value="Fucose-specific lectin"/>
    <property type="match status" value="1"/>
</dbReference>